<dbReference type="PANTHER" id="PTHR12137:SF54">
    <property type="entry name" value="CARBOHYDRATE SULFOTRANSFERASE"/>
    <property type="match status" value="1"/>
</dbReference>
<dbReference type="eggNOG" id="ENOG5033HGK">
    <property type="taxonomic scope" value="Bacteria"/>
</dbReference>
<evidence type="ECO:0000256" key="4">
    <source>
        <dbReference type="ARBA" id="ARBA00022989"/>
    </source>
</evidence>
<proteinExistence type="predicted"/>
<keyword evidence="4" id="KW-1133">Transmembrane helix</keyword>
<keyword evidence="9" id="KW-1185">Reference proteome</keyword>
<organism evidence="8 9">
    <name type="scientific">Desulfonatronospira thiodismutans ASO3-1</name>
    <dbReference type="NCBI Taxonomy" id="555779"/>
    <lineage>
        <taxon>Bacteria</taxon>
        <taxon>Pseudomonadati</taxon>
        <taxon>Thermodesulfobacteriota</taxon>
        <taxon>Desulfovibrionia</taxon>
        <taxon>Desulfovibrionales</taxon>
        <taxon>Desulfonatronovibrionaceae</taxon>
        <taxon>Desulfonatronospira</taxon>
    </lineage>
</organism>
<dbReference type="GO" id="GO:0008146">
    <property type="term" value="F:sulfotransferase activity"/>
    <property type="evidence" value="ECO:0007669"/>
    <property type="project" value="InterPro"/>
</dbReference>
<dbReference type="AlphaFoldDB" id="D6SN99"/>
<dbReference type="PANTHER" id="PTHR12137">
    <property type="entry name" value="CARBOHYDRATE SULFOTRANSFERASE"/>
    <property type="match status" value="1"/>
</dbReference>
<evidence type="ECO:0000256" key="6">
    <source>
        <dbReference type="ARBA" id="ARBA00023136"/>
    </source>
</evidence>
<keyword evidence="6" id="KW-0472">Membrane</keyword>
<dbReference type="GO" id="GO:0016020">
    <property type="term" value="C:membrane"/>
    <property type="evidence" value="ECO:0007669"/>
    <property type="project" value="InterPro"/>
</dbReference>
<dbReference type="OrthoDB" id="288532at2"/>
<evidence type="ECO:0000256" key="1">
    <source>
        <dbReference type="ARBA" id="ARBA00004323"/>
    </source>
</evidence>
<evidence type="ECO:0000256" key="3">
    <source>
        <dbReference type="ARBA" id="ARBA00022692"/>
    </source>
</evidence>
<dbReference type="Proteomes" id="UP000005496">
    <property type="component" value="Unassembled WGS sequence"/>
</dbReference>
<dbReference type="InterPro" id="IPR005331">
    <property type="entry name" value="Sulfotransferase"/>
</dbReference>
<dbReference type="Gene3D" id="3.40.50.300">
    <property type="entry name" value="P-loop containing nucleotide triphosphate hydrolases"/>
    <property type="match status" value="1"/>
</dbReference>
<keyword evidence="5" id="KW-0333">Golgi apparatus</keyword>
<dbReference type="EMBL" id="ACJN02000002">
    <property type="protein sequence ID" value="EFI34225.1"/>
    <property type="molecule type" value="Genomic_DNA"/>
</dbReference>
<keyword evidence="7" id="KW-0325">Glycoprotein</keyword>
<protein>
    <submittedName>
        <fullName evidence="8">Chondroitin 4-O-sulfotransferase</fullName>
    </submittedName>
</protein>
<sequence>MSLAYLKYKLGTKRLKNIIHPSIKDGYIYISNPKAACSSIKLYLARCMTNNPEFTPVSLHKRKHLPFDDPGNLTNDNLERLFNGNYFVFTFVRHPLKRVVSAYGDKIAGNRFQKKEILALLGNNPDELEKPVSFDEFVKAITSQKPEKLNPHWRPQVHNLYPNIIKYNFIGHLETFDTDFNYVRNKLNLPVFPVKRQNVKSFKAEPEALLNPFNRFRLARLYAKDFVRFGYRPQGIEYLGVLLGYLPGNTGLMLRRGKKLLTKLIPAGK</sequence>
<evidence type="ECO:0000313" key="8">
    <source>
        <dbReference type="EMBL" id="EFI34225.1"/>
    </source>
</evidence>
<dbReference type="Pfam" id="PF03567">
    <property type="entry name" value="Sulfotransfer_2"/>
    <property type="match status" value="1"/>
</dbReference>
<keyword evidence="3" id="KW-0812">Transmembrane</keyword>
<reference evidence="8" key="1">
    <citation type="submission" date="2010-05" db="EMBL/GenBank/DDBJ databases">
        <title>The draft genome of Desulfonatronospira thiodismutans ASO3-1.</title>
        <authorList>
            <consortium name="US DOE Joint Genome Institute (JGI-PGF)"/>
            <person name="Lucas S."/>
            <person name="Copeland A."/>
            <person name="Lapidus A."/>
            <person name="Cheng J.-F."/>
            <person name="Bruce D."/>
            <person name="Goodwin L."/>
            <person name="Pitluck S."/>
            <person name="Chertkov O."/>
            <person name="Brettin T."/>
            <person name="Detter J.C."/>
            <person name="Han C."/>
            <person name="Land M.L."/>
            <person name="Hauser L."/>
            <person name="Kyrpides N."/>
            <person name="Mikhailova N."/>
            <person name="Muyzer G."/>
            <person name="Woyke T."/>
        </authorList>
    </citation>
    <scope>NUCLEOTIDE SEQUENCE [LARGE SCALE GENOMIC DNA]</scope>
    <source>
        <strain evidence="8">ASO3-1</strain>
    </source>
</reference>
<evidence type="ECO:0000256" key="2">
    <source>
        <dbReference type="ARBA" id="ARBA00022679"/>
    </source>
</evidence>
<comment type="subcellular location">
    <subcellularLocation>
        <location evidence="1">Golgi apparatus membrane</location>
        <topology evidence="1">Single-pass type II membrane protein</topology>
    </subcellularLocation>
</comment>
<evidence type="ECO:0000256" key="7">
    <source>
        <dbReference type="ARBA" id="ARBA00023180"/>
    </source>
</evidence>
<evidence type="ECO:0000313" key="9">
    <source>
        <dbReference type="Proteomes" id="UP000005496"/>
    </source>
</evidence>
<gene>
    <name evidence="8" type="ORF">Dthio_PD1576</name>
</gene>
<name>D6SN99_9BACT</name>
<dbReference type="InterPro" id="IPR027417">
    <property type="entry name" value="P-loop_NTPase"/>
</dbReference>
<comment type="caution">
    <text evidence="8">The sequence shown here is derived from an EMBL/GenBank/DDBJ whole genome shotgun (WGS) entry which is preliminary data.</text>
</comment>
<dbReference type="InterPro" id="IPR018011">
    <property type="entry name" value="Carb_sulfotrans_8-10"/>
</dbReference>
<accession>D6SN99</accession>
<evidence type="ECO:0000256" key="5">
    <source>
        <dbReference type="ARBA" id="ARBA00023034"/>
    </source>
</evidence>
<dbReference type="GO" id="GO:0016051">
    <property type="term" value="P:carbohydrate biosynthetic process"/>
    <property type="evidence" value="ECO:0007669"/>
    <property type="project" value="InterPro"/>
</dbReference>
<keyword evidence="2" id="KW-0808">Transferase</keyword>